<evidence type="ECO:0000256" key="2">
    <source>
        <dbReference type="ARBA" id="ARBA00009409"/>
    </source>
</evidence>
<dbReference type="PROSITE" id="PS01242">
    <property type="entry name" value="ZF_FPG_1"/>
    <property type="match status" value="1"/>
</dbReference>
<dbReference type="InParanoid" id="A0A6M4H2B8"/>
<feature type="active site" description="Proton donor" evidence="15">
    <location>
        <position position="3"/>
    </location>
</feature>
<keyword evidence="11 15" id="KW-0456">Lyase</keyword>
<dbReference type="InterPro" id="IPR020629">
    <property type="entry name" value="FPG_Glyclase"/>
</dbReference>
<sequence>MPELPEVETTRRGLLPHVVGRTIREVIVRNPRLRWPVPRDLAARLRDVEILAIRRKGKYLLFDCAQGHLLVHLGMSGRLTLVPADRPPQTHDHIDLRFEGNQALRLTDPRRFGAMLWLKSPAERHALLAGLGLEPLEPEFTGAALAQRARGRQVAVKQFLMNGRIVTGVGNIYASEALFHAGIHPTRAAGRISGERWDRLATSVRETLNRALRAGGTTLRDYASADGQAGGFQFEVAVYDRAGEPCRSCGTLIKTMRQGARATYYCPACQH</sequence>
<dbReference type="EC" id="4.2.99.18" evidence="15"/>
<proteinExistence type="inferred from homology"/>
<dbReference type="Pfam" id="PF06831">
    <property type="entry name" value="H2TH"/>
    <property type="match status" value="1"/>
</dbReference>
<feature type="binding site" evidence="15">
    <location>
        <position position="91"/>
    </location>
    <ligand>
        <name>DNA</name>
        <dbReference type="ChEBI" id="CHEBI:16991"/>
    </ligand>
</feature>
<evidence type="ECO:0000256" key="15">
    <source>
        <dbReference type="HAMAP-Rule" id="MF_00103"/>
    </source>
</evidence>
<dbReference type="InterPro" id="IPR010979">
    <property type="entry name" value="Ribosomal_uS13-like_H2TH"/>
</dbReference>
<evidence type="ECO:0000256" key="1">
    <source>
        <dbReference type="ARBA" id="ARBA00001668"/>
    </source>
</evidence>
<evidence type="ECO:0000256" key="14">
    <source>
        <dbReference type="ARBA" id="ARBA00044632"/>
    </source>
</evidence>
<evidence type="ECO:0000256" key="11">
    <source>
        <dbReference type="ARBA" id="ARBA00023239"/>
    </source>
</evidence>
<keyword evidence="4 15" id="KW-0479">Metal-binding</keyword>
<dbReference type="HAMAP" id="MF_00103">
    <property type="entry name" value="Fapy_DNA_glycosyl"/>
    <property type="match status" value="1"/>
</dbReference>
<dbReference type="EC" id="3.2.2.23" evidence="15"/>
<dbReference type="PROSITE" id="PS51068">
    <property type="entry name" value="FPG_CAT"/>
    <property type="match status" value="1"/>
</dbReference>
<dbReference type="EMBL" id="CP053073">
    <property type="protein sequence ID" value="QJR13636.1"/>
    <property type="molecule type" value="Genomic_DNA"/>
</dbReference>
<feature type="active site" description="Proton donor; for delta-elimination activity" evidence="15">
    <location>
        <position position="261"/>
    </location>
</feature>
<evidence type="ECO:0000256" key="5">
    <source>
        <dbReference type="ARBA" id="ARBA00022763"/>
    </source>
</evidence>
<dbReference type="GO" id="GO:0034039">
    <property type="term" value="F:8-oxo-7,8-dihydroguanine DNA N-glycosylase activity"/>
    <property type="evidence" value="ECO:0007669"/>
    <property type="project" value="TreeGrafter"/>
</dbReference>
<evidence type="ECO:0000256" key="7">
    <source>
        <dbReference type="ARBA" id="ARBA00022801"/>
    </source>
</evidence>
<reference evidence="18 19" key="1">
    <citation type="submission" date="2020-04" db="EMBL/GenBank/DDBJ databases">
        <title>Usitatibacter rugosus gen. nov., sp. nov. and Usitatibacter palustris sp. nov., novel members of Usitatibacteraceae fam. nov. within the order Nitrosomonadales isolated from soil.</title>
        <authorList>
            <person name="Huber K.J."/>
            <person name="Neumann-Schaal M."/>
            <person name="Geppert A."/>
            <person name="Luckner M."/>
            <person name="Wanner G."/>
            <person name="Overmann J."/>
        </authorList>
    </citation>
    <scope>NUCLEOTIDE SEQUENCE [LARGE SCALE GENOMIC DNA]</scope>
    <source>
        <strain evidence="18 19">Swamp67</strain>
    </source>
</reference>
<dbReference type="Pfam" id="PF01149">
    <property type="entry name" value="Fapy_DNA_glyco"/>
    <property type="match status" value="1"/>
</dbReference>
<comment type="function">
    <text evidence="15">Involved in base excision repair of DNA damaged by oxidation or by mutagenic agents. Acts as DNA glycosylase that recognizes and removes damaged bases. Has a preference for oxidized purines, such as 7,8-dihydro-8-oxoguanine (8-oxoG). Has AP (apurinic/apyrimidinic) lyase activity and introduces nicks in the DNA strand. Cleaves the DNA backbone by beta-delta elimination to generate a single-strand break at the site of the removed base with both 3'- and 5'-phosphates.</text>
</comment>
<dbReference type="KEGG" id="upl:DSM104440_00420"/>
<keyword evidence="6 15" id="KW-0863">Zinc-finger</keyword>
<dbReference type="GO" id="GO:0006284">
    <property type="term" value="P:base-excision repair"/>
    <property type="evidence" value="ECO:0007669"/>
    <property type="project" value="InterPro"/>
</dbReference>
<evidence type="ECO:0000259" key="16">
    <source>
        <dbReference type="PROSITE" id="PS51066"/>
    </source>
</evidence>
<evidence type="ECO:0000256" key="9">
    <source>
        <dbReference type="ARBA" id="ARBA00023125"/>
    </source>
</evidence>
<feature type="binding site" evidence="15">
    <location>
        <position position="110"/>
    </location>
    <ligand>
        <name>DNA</name>
        <dbReference type="ChEBI" id="CHEBI:16991"/>
    </ligand>
</feature>
<dbReference type="SMART" id="SM01232">
    <property type="entry name" value="H2TH"/>
    <property type="match status" value="1"/>
</dbReference>
<dbReference type="SUPFAM" id="SSF81624">
    <property type="entry name" value="N-terminal domain of MutM-like DNA repair proteins"/>
    <property type="match status" value="1"/>
</dbReference>
<evidence type="ECO:0000256" key="3">
    <source>
        <dbReference type="ARBA" id="ARBA00011245"/>
    </source>
</evidence>
<dbReference type="GO" id="GO:0140078">
    <property type="term" value="F:class I DNA-(apurinic or apyrimidinic site) endonuclease activity"/>
    <property type="evidence" value="ECO:0007669"/>
    <property type="project" value="UniProtKB-EC"/>
</dbReference>
<evidence type="ECO:0000256" key="10">
    <source>
        <dbReference type="ARBA" id="ARBA00023204"/>
    </source>
</evidence>
<dbReference type="InterPro" id="IPR015887">
    <property type="entry name" value="DNA_glyclase_Znf_dom_DNA_BS"/>
</dbReference>
<keyword evidence="8 15" id="KW-0862">Zinc</keyword>
<evidence type="ECO:0000256" key="8">
    <source>
        <dbReference type="ARBA" id="ARBA00022833"/>
    </source>
</evidence>
<dbReference type="InterPro" id="IPR000214">
    <property type="entry name" value="Znf_DNA_glyclase/AP_lyase"/>
</dbReference>
<keyword evidence="13 15" id="KW-0326">Glycosidase</keyword>
<evidence type="ECO:0000256" key="6">
    <source>
        <dbReference type="ARBA" id="ARBA00022771"/>
    </source>
</evidence>
<dbReference type="Proteomes" id="UP000503096">
    <property type="component" value="Chromosome"/>
</dbReference>
<accession>A0A6M4H2B8</accession>
<keyword evidence="19" id="KW-1185">Reference proteome</keyword>
<organism evidence="18 19">
    <name type="scientific">Usitatibacter palustris</name>
    <dbReference type="NCBI Taxonomy" id="2732487"/>
    <lineage>
        <taxon>Bacteria</taxon>
        <taxon>Pseudomonadati</taxon>
        <taxon>Pseudomonadota</taxon>
        <taxon>Betaproteobacteria</taxon>
        <taxon>Nitrosomonadales</taxon>
        <taxon>Usitatibacteraceae</taxon>
        <taxon>Usitatibacter</taxon>
    </lineage>
</organism>
<evidence type="ECO:0000313" key="19">
    <source>
        <dbReference type="Proteomes" id="UP000503096"/>
    </source>
</evidence>
<feature type="binding site" evidence="15">
    <location>
        <position position="152"/>
    </location>
    <ligand>
        <name>DNA</name>
        <dbReference type="ChEBI" id="CHEBI:16991"/>
    </ligand>
</feature>
<protein>
    <recommendedName>
        <fullName evidence="15">Formamidopyrimidine-DNA glycosylase</fullName>
        <shortName evidence="15">Fapy-DNA glycosylase</shortName>
        <ecNumber evidence="15">3.2.2.23</ecNumber>
    </recommendedName>
    <alternativeName>
        <fullName evidence="15">DNA-(apurinic or apyrimidinic site) lyase MutM</fullName>
        <shortName evidence="15">AP lyase MutM</shortName>
        <ecNumber evidence="15">4.2.99.18</ecNumber>
    </alternativeName>
</protein>
<dbReference type="AlphaFoldDB" id="A0A6M4H2B8"/>
<evidence type="ECO:0000256" key="13">
    <source>
        <dbReference type="ARBA" id="ARBA00023295"/>
    </source>
</evidence>
<feature type="active site" description="Schiff-base intermediate with DNA" evidence="15">
    <location>
        <position position="2"/>
    </location>
</feature>
<comment type="cofactor">
    <cofactor evidence="15">
        <name>Zn(2+)</name>
        <dbReference type="ChEBI" id="CHEBI:29105"/>
    </cofactor>
    <text evidence="15">Binds 1 zinc ion per subunit.</text>
</comment>
<keyword evidence="5 15" id="KW-0227">DNA damage</keyword>
<evidence type="ECO:0000256" key="12">
    <source>
        <dbReference type="ARBA" id="ARBA00023268"/>
    </source>
</evidence>
<dbReference type="PROSITE" id="PS51066">
    <property type="entry name" value="ZF_FPG_2"/>
    <property type="match status" value="1"/>
</dbReference>
<dbReference type="CDD" id="cd08966">
    <property type="entry name" value="EcFpg-like_N"/>
    <property type="match status" value="1"/>
</dbReference>
<dbReference type="InterPro" id="IPR010663">
    <property type="entry name" value="Znf_FPG/IleRS"/>
</dbReference>
<dbReference type="InterPro" id="IPR015886">
    <property type="entry name" value="H2TH_FPG"/>
</dbReference>
<dbReference type="SUPFAM" id="SSF46946">
    <property type="entry name" value="S13-like H2TH domain"/>
    <property type="match status" value="1"/>
</dbReference>
<keyword evidence="12 15" id="KW-0511">Multifunctional enzyme</keyword>
<evidence type="ECO:0000256" key="4">
    <source>
        <dbReference type="ARBA" id="ARBA00022723"/>
    </source>
</evidence>
<dbReference type="InterPro" id="IPR012319">
    <property type="entry name" value="FPG_cat"/>
</dbReference>
<dbReference type="PANTHER" id="PTHR22993">
    <property type="entry name" value="FORMAMIDOPYRIMIDINE-DNA GLYCOSYLASE"/>
    <property type="match status" value="1"/>
</dbReference>
<feature type="domain" description="FPG-type" evidence="16">
    <location>
        <begin position="237"/>
        <end position="271"/>
    </location>
</feature>
<comment type="catalytic activity">
    <reaction evidence="14 15">
        <text>2'-deoxyribonucleotide-(2'-deoxyribose 5'-phosphate)-2'-deoxyribonucleotide-DNA = a 3'-end 2'-deoxyribonucleotide-(2,3-dehydro-2,3-deoxyribose 5'-phosphate)-DNA + a 5'-end 5'-phospho-2'-deoxyribonucleoside-DNA + H(+)</text>
        <dbReference type="Rhea" id="RHEA:66592"/>
        <dbReference type="Rhea" id="RHEA-COMP:13180"/>
        <dbReference type="Rhea" id="RHEA-COMP:16897"/>
        <dbReference type="Rhea" id="RHEA-COMP:17067"/>
        <dbReference type="ChEBI" id="CHEBI:15378"/>
        <dbReference type="ChEBI" id="CHEBI:136412"/>
        <dbReference type="ChEBI" id="CHEBI:157695"/>
        <dbReference type="ChEBI" id="CHEBI:167181"/>
        <dbReference type="EC" id="4.2.99.18"/>
    </reaction>
</comment>
<dbReference type="FunCoup" id="A0A6M4H2B8">
    <property type="interactions" value="517"/>
</dbReference>
<dbReference type="FunFam" id="1.10.8.50:FF:000003">
    <property type="entry name" value="Formamidopyrimidine-DNA glycosylase"/>
    <property type="match status" value="1"/>
</dbReference>
<gene>
    <name evidence="15 18" type="primary">mutM</name>
    <name evidence="15" type="synonym">fpg</name>
    <name evidence="18" type="ORF">DSM104440_00420</name>
</gene>
<dbReference type="SMART" id="SM00898">
    <property type="entry name" value="Fapy_DNA_glyco"/>
    <property type="match status" value="1"/>
</dbReference>
<dbReference type="Gene3D" id="3.20.190.10">
    <property type="entry name" value="MutM-like, N-terminal"/>
    <property type="match status" value="1"/>
</dbReference>
<evidence type="ECO:0000313" key="18">
    <source>
        <dbReference type="EMBL" id="QJR13636.1"/>
    </source>
</evidence>
<dbReference type="RefSeq" id="WP_171160388.1">
    <property type="nucleotide sequence ID" value="NZ_CP053073.1"/>
</dbReference>
<dbReference type="InterPro" id="IPR035937">
    <property type="entry name" value="FPG_N"/>
</dbReference>
<evidence type="ECO:0000259" key="17">
    <source>
        <dbReference type="PROSITE" id="PS51068"/>
    </source>
</evidence>
<dbReference type="FunFam" id="3.20.190.10:FF:000001">
    <property type="entry name" value="Formamidopyrimidine-DNA glycosylase"/>
    <property type="match status" value="1"/>
</dbReference>
<dbReference type="Pfam" id="PF06827">
    <property type="entry name" value="zf-FPG_IleRS"/>
    <property type="match status" value="1"/>
</dbReference>
<feature type="domain" description="Formamidopyrimidine-DNA glycosylase catalytic" evidence="17">
    <location>
        <begin position="2"/>
        <end position="113"/>
    </location>
</feature>
<dbReference type="NCBIfam" id="NF002211">
    <property type="entry name" value="PRK01103.1"/>
    <property type="match status" value="1"/>
</dbReference>
<keyword evidence="7 15" id="KW-0378">Hydrolase</keyword>
<name>A0A6M4H2B8_9PROT</name>
<keyword evidence="9 15" id="KW-0238">DNA-binding</keyword>
<dbReference type="GO" id="GO:0008270">
    <property type="term" value="F:zinc ion binding"/>
    <property type="evidence" value="ECO:0007669"/>
    <property type="project" value="UniProtKB-UniRule"/>
</dbReference>
<dbReference type="SUPFAM" id="SSF57716">
    <property type="entry name" value="Glucocorticoid receptor-like (DNA-binding domain)"/>
    <property type="match status" value="1"/>
</dbReference>
<keyword evidence="10 15" id="KW-0234">DNA repair</keyword>
<dbReference type="NCBIfam" id="TIGR00577">
    <property type="entry name" value="fpg"/>
    <property type="match status" value="1"/>
</dbReference>
<comment type="catalytic activity">
    <reaction evidence="1 15">
        <text>Hydrolysis of DNA containing ring-opened 7-methylguanine residues, releasing 2,6-diamino-4-hydroxy-5-(N-methyl)formamidopyrimidine.</text>
        <dbReference type="EC" id="3.2.2.23"/>
    </reaction>
</comment>
<dbReference type="Gene3D" id="1.10.8.50">
    <property type="match status" value="1"/>
</dbReference>
<feature type="active site" description="Proton donor; for beta-elimination activity" evidence="15">
    <location>
        <position position="58"/>
    </location>
</feature>
<comment type="subunit">
    <text evidence="3 15">Monomer.</text>
</comment>
<dbReference type="PANTHER" id="PTHR22993:SF9">
    <property type="entry name" value="FORMAMIDOPYRIMIDINE-DNA GLYCOSYLASE"/>
    <property type="match status" value="1"/>
</dbReference>
<dbReference type="GO" id="GO:0003684">
    <property type="term" value="F:damaged DNA binding"/>
    <property type="evidence" value="ECO:0007669"/>
    <property type="project" value="InterPro"/>
</dbReference>
<comment type="similarity">
    <text evidence="2 15">Belongs to the FPG family.</text>
</comment>